<dbReference type="AlphaFoldDB" id="A0A3D9B541"/>
<proteinExistence type="predicted"/>
<sequence>LNLQTKADKSTIQEQFNAFNSDLETKVDLETAQLEFNKIKLVENEVATVKSNLEIKADKNTLENHVWSSDSHVSYLTRRDASNLDSKNIYDWQRTLGILDSTEPRRNYKMYRALLHVDEKSYEPQFIVLENTIGDIFWRREETGFYTGSLEKAFPEGKVWINSKINIPFKRSFPIDCMSIRLDDNVIGLNIFTLKDETIPIDMVGNFGNIEIYVYDLEK</sequence>
<keyword evidence="2" id="KW-1185">Reference proteome</keyword>
<protein>
    <submittedName>
        <fullName evidence="1">Uncharacterized protein</fullName>
    </submittedName>
</protein>
<reference evidence="1 2" key="1">
    <citation type="journal article" date="2006" name="Int. J. Syst. Evol. Microbiol.">
        <title>Chryseobacterium piscium sp. nov., isolated from fish of the South Atlantic Ocean off South Africa.</title>
        <authorList>
            <person name="de Beer H."/>
            <person name="Hugo C.J."/>
            <person name="Jooste P.J."/>
            <person name="Vancanneyt M."/>
            <person name="Coenye T."/>
            <person name="Vandamme P."/>
        </authorList>
    </citation>
    <scope>NUCLEOTIDE SEQUENCE [LARGE SCALE GENOMIC DNA]</scope>
    <source>
        <strain evidence="1 2">CCUG 51923</strain>
    </source>
</reference>
<dbReference type="Proteomes" id="UP000256512">
    <property type="component" value="Unassembled WGS sequence"/>
</dbReference>
<name>A0A3D9B541_9FLAO</name>
<organism evidence="1 2">
    <name type="scientific">Chryseobacterium piscium</name>
    <dbReference type="NCBI Taxonomy" id="333702"/>
    <lineage>
        <taxon>Bacteria</taxon>
        <taxon>Pseudomonadati</taxon>
        <taxon>Bacteroidota</taxon>
        <taxon>Flavobacteriia</taxon>
        <taxon>Flavobacteriales</taxon>
        <taxon>Weeksellaceae</taxon>
        <taxon>Chryseobacterium group</taxon>
        <taxon>Chryseobacterium</taxon>
    </lineage>
</organism>
<accession>A0A3D9B541</accession>
<comment type="caution">
    <text evidence="1">The sequence shown here is derived from an EMBL/GenBank/DDBJ whole genome shotgun (WGS) entry which is preliminary data.</text>
</comment>
<dbReference type="RefSeq" id="WP_157969197.1">
    <property type="nucleotide sequence ID" value="NZ_QNVS01000114.1"/>
</dbReference>
<evidence type="ECO:0000313" key="1">
    <source>
        <dbReference type="EMBL" id="REC48735.1"/>
    </source>
</evidence>
<evidence type="ECO:0000313" key="2">
    <source>
        <dbReference type="Proteomes" id="UP000256512"/>
    </source>
</evidence>
<feature type="non-terminal residue" evidence="1">
    <location>
        <position position="1"/>
    </location>
</feature>
<gene>
    <name evidence="1" type="ORF">DRF62_19710</name>
</gene>
<dbReference type="EMBL" id="QNVS01000114">
    <property type="protein sequence ID" value="REC48735.1"/>
    <property type="molecule type" value="Genomic_DNA"/>
</dbReference>